<accession>A0AA39IHN7</accession>
<protein>
    <submittedName>
        <fullName evidence="2">Uncharacterized protein</fullName>
    </submittedName>
</protein>
<evidence type="ECO:0000256" key="1">
    <source>
        <dbReference type="SAM" id="SignalP"/>
    </source>
</evidence>
<dbReference type="EMBL" id="JAUCMV010000001">
    <property type="protein sequence ID" value="KAK0423825.1"/>
    <property type="molecule type" value="Genomic_DNA"/>
</dbReference>
<feature type="chain" id="PRO_5041209975" evidence="1">
    <location>
        <begin position="19"/>
        <end position="113"/>
    </location>
</feature>
<proteinExistence type="predicted"/>
<name>A0AA39IHN7_9BILA</name>
<gene>
    <name evidence="2" type="ORF">QR680_008350</name>
</gene>
<evidence type="ECO:0000313" key="3">
    <source>
        <dbReference type="Proteomes" id="UP001175271"/>
    </source>
</evidence>
<evidence type="ECO:0000313" key="2">
    <source>
        <dbReference type="EMBL" id="KAK0423825.1"/>
    </source>
</evidence>
<feature type="signal peptide" evidence="1">
    <location>
        <begin position="1"/>
        <end position="18"/>
    </location>
</feature>
<keyword evidence="1" id="KW-0732">Signal</keyword>
<keyword evidence="3" id="KW-1185">Reference proteome</keyword>
<dbReference type="AlphaFoldDB" id="A0AA39IHN7"/>
<reference evidence="2" key="1">
    <citation type="submission" date="2023-06" db="EMBL/GenBank/DDBJ databases">
        <title>Genomic analysis of the entomopathogenic nematode Steinernema hermaphroditum.</title>
        <authorList>
            <person name="Schwarz E.M."/>
            <person name="Heppert J.K."/>
            <person name="Baniya A."/>
            <person name="Schwartz H.T."/>
            <person name="Tan C.-H."/>
            <person name="Antoshechkin I."/>
            <person name="Sternberg P.W."/>
            <person name="Goodrich-Blair H."/>
            <person name="Dillman A.R."/>
        </authorList>
    </citation>
    <scope>NUCLEOTIDE SEQUENCE</scope>
    <source>
        <strain evidence="2">PS9179</strain>
        <tissue evidence="2">Whole animal</tissue>
    </source>
</reference>
<comment type="caution">
    <text evidence="2">The sequence shown here is derived from an EMBL/GenBank/DDBJ whole genome shotgun (WGS) entry which is preliminary data.</text>
</comment>
<sequence>MQFFFVVFLCFLVVSVSGTDHSAEDLKEFLLHHNHVHRHRHHRHKHPRSLPAQCGRPMVERVGRLCMNCVVINGFDDPHEGLKEVCCRQQKCTDQFVTDSVCCSRFKKYEQFF</sequence>
<organism evidence="2 3">
    <name type="scientific">Steinernema hermaphroditum</name>
    <dbReference type="NCBI Taxonomy" id="289476"/>
    <lineage>
        <taxon>Eukaryota</taxon>
        <taxon>Metazoa</taxon>
        <taxon>Ecdysozoa</taxon>
        <taxon>Nematoda</taxon>
        <taxon>Chromadorea</taxon>
        <taxon>Rhabditida</taxon>
        <taxon>Tylenchina</taxon>
        <taxon>Panagrolaimomorpha</taxon>
        <taxon>Strongyloidoidea</taxon>
        <taxon>Steinernematidae</taxon>
        <taxon>Steinernema</taxon>
    </lineage>
</organism>
<dbReference type="Proteomes" id="UP001175271">
    <property type="component" value="Unassembled WGS sequence"/>
</dbReference>